<feature type="transmembrane region" description="Helical" evidence="8">
    <location>
        <begin position="98"/>
        <end position="117"/>
    </location>
</feature>
<keyword evidence="10" id="KW-1185">Reference proteome</keyword>
<feature type="transmembrane region" description="Helical" evidence="8">
    <location>
        <begin position="65"/>
        <end position="86"/>
    </location>
</feature>
<comment type="subcellular location">
    <subcellularLocation>
        <location evidence="1 8">Membrane</location>
        <topology evidence="1 8">Multi-pass membrane protein</topology>
    </subcellularLocation>
</comment>
<evidence type="ECO:0000256" key="8">
    <source>
        <dbReference type="RuleBase" id="RU363111"/>
    </source>
</evidence>
<dbReference type="AlphaFoldDB" id="A0A8J5XM49"/>
<keyword evidence="2 8" id="KW-0813">Transport</keyword>
<evidence type="ECO:0000256" key="6">
    <source>
        <dbReference type="ARBA" id="ARBA00023136"/>
    </source>
</evidence>
<dbReference type="GO" id="GO:0005737">
    <property type="term" value="C:cytoplasm"/>
    <property type="evidence" value="ECO:0007669"/>
    <property type="project" value="UniProtKB-ARBA"/>
</dbReference>
<accession>A0A8J5XM49</accession>
<feature type="transmembrane region" description="Helical" evidence="8">
    <location>
        <begin position="153"/>
        <end position="173"/>
    </location>
</feature>
<comment type="similarity">
    <text evidence="7 8">Belongs to the SFT2 family.</text>
</comment>
<organism evidence="9 10">
    <name type="scientific">Diacronema lutheri</name>
    <name type="common">Unicellular marine alga</name>
    <name type="synonym">Monochrysis lutheri</name>
    <dbReference type="NCBI Taxonomy" id="2081491"/>
    <lineage>
        <taxon>Eukaryota</taxon>
        <taxon>Haptista</taxon>
        <taxon>Haptophyta</taxon>
        <taxon>Pavlovophyceae</taxon>
        <taxon>Pavlovales</taxon>
        <taxon>Pavlovaceae</taxon>
        <taxon>Diacronema</taxon>
    </lineage>
</organism>
<dbReference type="InterPro" id="IPR007305">
    <property type="entry name" value="Vesicle_transpt_Got1/SFT2"/>
</dbReference>
<dbReference type="OMA" id="ISCCDTE"/>
<sequence>MPLLRDIQVKMGVHEPPSAMERAQESVRRNPTLEKMKIKLGLQEKSELQQIQESMCPSLTYEQRMYGFGICICAGILLSLSSMFSFTKLVLGQPRDFAIKYTFGNVLAICSTGFLIGPGRQLRNMSASSRWIAALIYLFAMIMTLVSAFKIQIAGITVFFIIIQFCAMVWYCLSYIPFGRQMLAKCCKGMVEG</sequence>
<dbReference type="OrthoDB" id="73614at2759"/>
<keyword evidence="3 8" id="KW-0812">Transmembrane</keyword>
<comment type="caution">
    <text evidence="9">The sequence shown here is derived from an EMBL/GenBank/DDBJ whole genome shotgun (WGS) entry which is preliminary data.</text>
</comment>
<evidence type="ECO:0000256" key="2">
    <source>
        <dbReference type="ARBA" id="ARBA00022448"/>
    </source>
</evidence>
<evidence type="ECO:0000256" key="1">
    <source>
        <dbReference type="ARBA" id="ARBA00004141"/>
    </source>
</evidence>
<evidence type="ECO:0000256" key="3">
    <source>
        <dbReference type="ARBA" id="ARBA00022692"/>
    </source>
</evidence>
<feature type="transmembrane region" description="Helical" evidence="8">
    <location>
        <begin position="129"/>
        <end position="147"/>
    </location>
</feature>
<comment type="function">
    <text evidence="8">May be involved in fusion of retrograde transport vesicles derived from an endocytic compartment with the Golgi complex.</text>
</comment>
<evidence type="ECO:0000256" key="5">
    <source>
        <dbReference type="ARBA" id="ARBA00022989"/>
    </source>
</evidence>
<dbReference type="Proteomes" id="UP000751190">
    <property type="component" value="Unassembled WGS sequence"/>
</dbReference>
<name>A0A8J5XM49_DIALT</name>
<dbReference type="PANTHER" id="PTHR23137:SF6">
    <property type="entry name" value="VESICLE TRANSPORT PROTEIN"/>
    <property type="match status" value="1"/>
</dbReference>
<evidence type="ECO:0000256" key="4">
    <source>
        <dbReference type="ARBA" id="ARBA00022927"/>
    </source>
</evidence>
<keyword evidence="5 8" id="KW-1133">Transmembrane helix</keyword>
<dbReference type="EMBL" id="JAGTXO010000009">
    <property type="protein sequence ID" value="KAG8465839.1"/>
    <property type="molecule type" value="Genomic_DNA"/>
</dbReference>
<gene>
    <name evidence="9" type="ORF">KFE25_005409</name>
</gene>
<dbReference type="GO" id="GO:0016020">
    <property type="term" value="C:membrane"/>
    <property type="evidence" value="ECO:0007669"/>
    <property type="project" value="UniProtKB-SubCell"/>
</dbReference>
<reference evidence="9" key="1">
    <citation type="submission" date="2021-05" db="EMBL/GenBank/DDBJ databases">
        <title>The genome of the haptophyte Pavlova lutheri (Diacronema luteri, Pavlovales) - a model for lipid biosynthesis in eukaryotic algae.</title>
        <authorList>
            <person name="Hulatt C.J."/>
            <person name="Posewitz M.C."/>
        </authorList>
    </citation>
    <scope>NUCLEOTIDE SEQUENCE</scope>
    <source>
        <strain evidence="9">NIVA-4/92</strain>
    </source>
</reference>
<dbReference type="PANTHER" id="PTHR23137">
    <property type="entry name" value="VESICLE TRANSPORT PROTEIN-RELATED"/>
    <property type="match status" value="1"/>
</dbReference>
<dbReference type="InterPro" id="IPR011691">
    <property type="entry name" value="Vesicle_transpt_SFT2"/>
</dbReference>
<dbReference type="Pfam" id="PF04178">
    <property type="entry name" value="Got1"/>
    <property type="match status" value="1"/>
</dbReference>
<dbReference type="GO" id="GO:0012505">
    <property type="term" value="C:endomembrane system"/>
    <property type="evidence" value="ECO:0007669"/>
    <property type="project" value="UniProtKB-ARBA"/>
</dbReference>
<evidence type="ECO:0000313" key="9">
    <source>
        <dbReference type="EMBL" id="KAG8465839.1"/>
    </source>
</evidence>
<dbReference type="GO" id="GO:0016192">
    <property type="term" value="P:vesicle-mediated transport"/>
    <property type="evidence" value="ECO:0007669"/>
    <property type="project" value="InterPro"/>
</dbReference>
<protein>
    <recommendedName>
        <fullName evidence="8">Vesicle transport protein</fullName>
    </recommendedName>
</protein>
<proteinExistence type="inferred from homology"/>
<keyword evidence="4 8" id="KW-0653">Protein transport</keyword>
<evidence type="ECO:0000256" key="7">
    <source>
        <dbReference type="ARBA" id="ARBA00025800"/>
    </source>
</evidence>
<evidence type="ECO:0000313" key="10">
    <source>
        <dbReference type="Proteomes" id="UP000751190"/>
    </source>
</evidence>
<dbReference type="GO" id="GO:0015031">
    <property type="term" value="P:protein transport"/>
    <property type="evidence" value="ECO:0007669"/>
    <property type="project" value="UniProtKB-KW"/>
</dbReference>
<keyword evidence="6 8" id="KW-0472">Membrane</keyword>